<accession>A0ACB7T1U7</accession>
<keyword evidence="2" id="KW-1185">Reference proteome</keyword>
<comment type="caution">
    <text evidence="1">The sequence shown here is derived from an EMBL/GenBank/DDBJ whole genome shotgun (WGS) entry which is preliminary data.</text>
</comment>
<proteinExistence type="predicted"/>
<protein>
    <submittedName>
        <fullName evidence="1">Uncharacterized protein</fullName>
    </submittedName>
</protein>
<organism evidence="1 2">
    <name type="scientific">Hyalomma asiaticum</name>
    <name type="common">Tick</name>
    <dbReference type="NCBI Taxonomy" id="266040"/>
    <lineage>
        <taxon>Eukaryota</taxon>
        <taxon>Metazoa</taxon>
        <taxon>Ecdysozoa</taxon>
        <taxon>Arthropoda</taxon>
        <taxon>Chelicerata</taxon>
        <taxon>Arachnida</taxon>
        <taxon>Acari</taxon>
        <taxon>Parasitiformes</taxon>
        <taxon>Ixodida</taxon>
        <taxon>Ixodoidea</taxon>
        <taxon>Ixodidae</taxon>
        <taxon>Hyalomminae</taxon>
        <taxon>Hyalomma</taxon>
    </lineage>
</organism>
<sequence length="173" mass="19252">MRPQGSKVANFENLDLRELRVTPASLRLRRVIIGASIAYILVFTPVMGYFIWNYMMAAPDLSRHRHADTVESAKSCSNRRMPSFHFALNRAGRHGQNGSTLSHANDSHHDLPPSGRQLESVANTLRDRNHQVSAWTPAQTGRGLTSSTFGNAPYRNAVRDLTAFACSRYSGIV</sequence>
<reference evidence="1" key="1">
    <citation type="submission" date="2020-05" db="EMBL/GenBank/DDBJ databases">
        <title>Large-scale comparative analyses of tick genomes elucidate their genetic diversity and vector capacities.</title>
        <authorList>
            <person name="Jia N."/>
            <person name="Wang J."/>
            <person name="Shi W."/>
            <person name="Du L."/>
            <person name="Sun Y."/>
            <person name="Zhan W."/>
            <person name="Jiang J."/>
            <person name="Wang Q."/>
            <person name="Zhang B."/>
            <person name="Ji P."/>
            <person name="Sakyi L.B."/>
            <person name="Cui X."/>
            <person name="Yuan T."/>
            <person name="Jiang B."/>
            <person name="Yang W."/>
            <person name="Lam T.T.-Y."/>
            <person name="Chang Q."/>
            <person name="Ding S."/>
            <person name="Wang X."/>
            <person name="Zhu J."/>
            <person name="Ruan X."/>
            <person name="Zhao L."/>
            <person name="Wei J."/>
            <person name="Que T."/>
            <person name="Du C."/>
            <person name="Cheng J."/>
            <person name="Dai P."/>
            <person name="Han X."/>
            <person name="Huang E."/>
            <person name="Gao Y."/>
            <person name="Liu J."/>
            <person name="Shao H."/>
            <person name="Ye R."/>
            <person name="Li L."/>
            <person name="Wei W."/>
            <person name="Wang X."/>
            <person name="Wang C."/>
            <person name="Yang T."/>
            <person name="Huo Q."/>
            <person name="Li W."/>
            <person name="Guo W."/>
            <person name="Chen H."/>
            <person name="Zhou L."/>
            <person name="Ni X."/>
            <person name="Tian J."/>
            <person name="Zhou Y."/>
            <person name="Sheng Y."/>
            <person name="Liu T."/>
            <person name="Pan Y."/>
            <person name="Xia L."/>
            <person name="Li J."/>
            <person name="Zhao F."/>
            <person name="Cao W."/>
        </authorList>
    </citation>
    <scope>NUCLEOTIDE SEQUENCE</scope>
    <source>
        <strain evidence="1">Hyas-2018</strain>
    </source>
</reference>
<evidence type="ECO:0000313" key="2">
    <source>
        <dbReference type="Proteomes" id="UP000821845"/>
    </source>
</evidence>
<evidence type="ECO:0000313" key="1">
    <source>
        <dbReference type="EMBL" id="KAH6940895.1"/>
    </source>
</evidence>
<name>A0ACB7T1U7_HYAAI</name>
<dbReference type="EMBL" id="CM023491">
    <property type="protein sequence ID" value="KAH6940895.1"/>
    <property type="molecule type" value="Genomic_DNA"/>
</dbReference>
<dbReference type="Proteomes" id="UP000821845">
    <property type="component" value="Chromosome 11"/>
</dbReference>
<gene>
    <name evidence="1" type="ORF">HPB50_010149</name>
</gene>